<organism evidence="9 10">
    <name type="scientific">Acetobacterium bakii</name>
    <dbReference type="NCBI Taxonomy" id="52689"/>
    <lineage>
        <taxon>Bacteria</taxon>
        <taxon>Bacillati</taxon>
        <taxon>Bacillota</taxon>
        <taxon>Clostridia</taxon>
        <taxon>Eubacteriales</taxon>
        <taxon>Eubacteriaceae</taxon>
        <taxon>Acetobacterium</taxon>
    </lineage>
</organism>
<dbReference type="NCBIfam" id="NF045663">
    <property type="entry name" value="diclust_near_Sec"/>
    <property type="match status" value="1"/>
</dbReference>
<evidence type="ECO:0000313" key="9">
    <source>
        <dbReference type="EMBL" id="KNZ43432.1"/>
    </source>
</evidence>
<dbReference type="STRING" id="52689.AKG39_01670"/>
<evidence type="ECO:0000313" key="10">
    <source>
        <dbReference type="Proteomes" id="UP000036873"/>
    </source>
</evidence>
<dbReference type="AlphaFoldDB" id="A0A0L6U537"/>
<keyword evidence="4" id="KW-0408">Iron</keyword>
<dbReference type="OrthoDB" id="5241828at2"/>
<evidence type="ECO:0000256" key="2">
    <source>
        <dbReference type="ARBA" id="ARBA00022723"/>
    </source>
</evidence>
<accession>A0A0L6U537</accession>
<feature type="domain" description="Cysteine-rich" evidence="7">
    <location>
        <begin position="443"/>
        <end position="527"/>
    </location>
</feature>
<dbReference type="Pfam" id="PF13450">
    <property type="entry name" value="NAD_binding_8"/>
    <property type="match status" value="1"/>
</dbReference>
<dbReference type="SUPFAM" id="SSF46548">
    <property type="entry name" value="alpha-helical ferredoxin"/>
    <property type="match status" value="1"/>
</dbReference>
<dbReference type="Pfam" id="PF13534">
    <property type="entry name" value="Fer4_17"/>
    <property type="match status" value="1"/>
</dbReference>
<dbReference type="InterPro" id="IPR036188">
    <property type="entry name" value="FAD/NAD-bd_sf"/>
</dbReference>
<evidence type="ECO:0000256" key="5">
    <source>
        <dbReference type="ARBA" id="ARBA00023014"/>
    </source>
</evidence>
<dbReference type="GO" id="GO:0005886">
    <property type="term" value="C:plasma membrane"/>
    <property type="evidence" value="ECO:0007669"/>
    <property type="project" value="TreeGrafter"/>
</dbReference>
<dbReference type="PATRIC" id="fig|52689.4.peg.2404"/>
<keyword evidence="5" id="KW-0411">Iron-sulfur</keyword>
<dbReference type="RefSeq" id="WP_050738621.1">
    <property type="nucleotide sequence ID" value="NZ_LGYO01000004.1"/>
</dbReference>
<dbReference type="Proteomes" id="UP000036873">
    <property type="component" value="Unassembled WGS sequence"/>
</dbReference>
<feature type="domain" description="Dihydroprymidine dehydrogenase" evidence="8">
    <location>
        <begin position="13"/>
        <end position="93"/>
    </location>
</feature>
<keyword evidence="1" id="KW-0004">4Fe-4S</keyword>
<evidence type="ECO:0000256" key="3">
    <source>
        <dbReference type="ARBA" id="ARBA00023002"/>
    </source>
</evidence>
<evidence type="ECO:0000256" key="6">
    <source>
        <dbReference type="SAM" id="Coils"/>
    </source>
</evidence>
<dbReference type="Pfam" id="PF02754">
    <property type="entry name" value="CCG"/>
    <property type="match status" value="2"/>
</dbReference>
<comment type="caution">
    <text evidence="9">The sequence shown here is derived from an EMBL/GenBank/DDBJ whole genome shotgun (WGS) entry which is preliminary data.</text>
</comment>
<keyword evidence="10" id="KW-1185">Reference proteome</keyword>
<proteinExistence type="predicted"/>
<gene>
    <name evidence="9" type="ORF">AKG39_01670</name>
</gene>
<evidence type="ECO:0000256" key="4">
    <source>
        <dbReference type="ARBA" id="ARBA00023004"/>
    </source>
</evidence>
<dbReference type="InterPro" id="IPR004017">
    <property type="entry name" value="Cys_rich_dom"/>
</dbReference>
<dbReference type="Gene3D" id="3.50.50.60">
    <property type="entry name" value="FAD/NAD(P)-binding domain"/>
    <property type="match status" value="1"/>
</dbReference>
<dbReference type="PANTHER" id="PTHR43255:SF1">
    <property type="entry name" value="IRON-SULFUR-BINDING OXIDOREDUCTASE FADF-RELATED"/>
    <property type="match status" value="1"/>
</dbReference>
<dbReference type="InterPro" id="IPR028261">
    <property type="entry name" value="DPD_II"/>
</dbReference>
<keyword evidence="6" id="KW-0175">Coiled coil</keyword>
<dbReference type="PRINTS" id="PR00419">
    <property type="entry name" value="ADXRDTASE"/>
</dbReference>
<sequence length="789" mass="89670">MDLDKLLEVGDLCIHPEPPVCNATCPVHLDVIAFINEIEKGDFKKAYKLMEKRIPFAKLIGKICDHPCETVCVRKDAGGSIQVSELEKLVINQGYTAPKKTLPLPKNKGKVAIIGGGLSGITAAVDLDKKGYMVSVYEKSNRLGGRLWEYESDTLKKEEIEEELQIFERQKISVTLNTAIDQSRLETLEGDYDAIFIGTGDWEEKLEINRESFMVGESNVFAGGKLAGEGTSVIGSVSSGRRAAISIDRYVSKVSIMASREREGRFETPLNYKTDNVLRVEKINKQGDYYTEAEGIAEAKRCLKCVCEDCITTCSHMQRFNISPDAYIRQINQSERIILGTHYANTMINSCTECGLCKERCFLDISMKDVIHETRESMVEKGKMPVSAHDFALKDMQFSNSDRFSMVRKQPSKEQSKDLFYYPVISYSKYAQGLYKGTGKTGYLFYPGCQLSASHSEYIGEIYKYLVGTMKETKIDGDVGMYLGCCGAPADWAGRQDLMQENIGKIKDVWKEMEEPTFILACSSCASIFEKYCPEINTISLWEIFDKYGLPETKITPDRGVLNLHDACATRNNPKIHESIRNITKSLGYEIKEFGYSKEKTKCCGYGGLVYYANRDQSNDFVQDRISESTEDMLVYCAMCKDLFVEGGKKTYHILDLIYAKDLTSAGLQKTPSFSERHHNRAQLKIDLLSEIWGEKQTMDTTNELDFSLIIPDDAQKLMQDRYILFEDVEKVIDHARKNDEYFFNPETKNYLAKLRHENVTYWVRYEENGKDVIVNSVYSHRMEVVEEP</sequence>
<evidence type="ECO:0000259" key="8">
    <source>
        <dbReference type="Pfam" id="PF14691"/>
    </source>
</evidence>
<dbReference type="InterPro" id="IPR051460">
    <property type="entry name" value="HdrC_iron-sulfur_subunit"/>
</dbReference>
<evidence type="ECO:0000256" key="1">
    <source>
        <dbReference type="ARBA" id="ARBA00022485"/>
    </source>
</evidence>
<feature type="domain" description="Cysteine-rich" evidence="7">
    <location>
        <begin position="563"/>
        <end position="640"/>
    </location>
</feature>
<dbReference type="GO" id="GO:0051539">
    <property type="term" value="F:4 iron, 4 sulfur cluster binding"/>
    <property type="evidence" value="ECO:0007669"/>
    <property type="project" value="UniProtKB-KW"/>
</dbReference>
<dbReference type="PANTHER" id="PTHR43255">
    <property type="entry name" value="IRON-SULFUR-BINDING OXIDOREDUCTASE FADF-RELATED-RELATED"/>
    <property type="match status" value="1"/>
</dbReference>
<keyword evidence="3" id="KW-0560">Oxidoreductase</keyword>
<evidence type="ECO:0000259" key="7">
    <source>
        <dbReference type="Pfam" id="PF02754"/>
    </source>
</evidence>
<reference evidence="10" key="1">
    <citation type="submission" date="2015-07" db="EMBL/GenBank/DDBJ databases">
        <title>Draft genome sequence of Acetobacterium bakii DSM 8293, a potential psychrophilic chemical producer through syngas fermentation.</title>
        <authorList>
            <person name="Song Y."/>
            <person name="Hwang S."/>
            <person name="Cho B.-K."/>
        </authorList>
    </citation>
    <scope>NUCLEOTIDE SEQUENCE [LARGE SCALE GENOMIC DNA]</scope>
    <source>
        <strain evidence="10">DSM 8239</strain>
    </source>
</reference>
<dbReference type="GO" id="GO:0046872">
    <property type="term" value="F:metal ion binding"/>
    <property type="evidence" value="ECO:0007669"/>
    <property type="project" value="UniProtKB-KW"/>
</dbReference>
<dbReference type="InterPro" id="IPR009051">
    <property type="entry name" value="Helical_ferredxn"/>
</dbReference>
<dbReference type="Pfam" id="PF14691">
    <property type="entry name" value="Fer4_20"/>
    <property type="match status" value="1"/>
</dbReference>
<feature type="coiled-coil region" evidence="6">
    <location>
        <begin position="150"/>
        <end position="177"/>
    </location>
</feature>
<dbReference type="SUPFAM" id="SSF51971">
    <property type="entry name" value="Nucleotide-binding domain"/>
    <property type="match status" value="1"/>
</dbReference>
<keyword evidence="2" id="KW-0479">Metal-binding</keyword>
<name>A0A0L6U537_9FIRM</name>
<dbReference type="GO" id="GO:0016491">
    <property type="term" value="F:oxidoreductase activity"/>
    <property type="evidence" value="ECO:0007669"/>
    <property type="project" value="UniProtKB-KW"/>
</dbReference>
<protein>
    <submittedName>
        <fullName evidence="9">Pyridine nucleotide-disulfide oxidoreductase</fullName>
    </submittedName>
</protein>
<dbReference type="EMBL" id="LGYO01000004">
    <property type="protein sequence ID" value="KNZ43432.1"/>
    <property type="molecule type" value="Genomic_DNA"/>
</dbReference>
<dbReference type="Gene3D" id="1.10.1060.10">
    <property type="entry name" value="Alpha-helical ferredoxin"/>
    <property type="match status" value="1"/>
</dbReference>